<dbReference type="AlphaFoldDB" id="A0A069AZI1"/>
<proteinExistence type="predicted"/>
<evidence type="ECO:0000313" key="2">
    <source>
        <dbReference type="EMBL" id="CDT55579.1"/>
    </source>
</evidence>
<gene>
    <name evidence="2" type="ORF">BN1095_560036</name>
    <name evidence="1" type="ORF">BN1096_740017</name>
</gene>
<dbReference type="RefSeq" id="WP_009891616.1">
    <property type="nucleotide sequence ID" value="NZ_BDSN01000026.1"/>
</dbReference>
<evidence type="ECO:0000313" key="1">
    <source>
        <dbReference type="EMBL" id="CDS89259.1"/>
    </source>
</evidence>
<dbReference type="EMBL" id="LK932529">
    <property type="protein sequence ID" value="CDS89259.1"/>
    <property type="molecule type" value="Genomic_DNA"/>
</dbReference>
<name>A0A069AZI1_CLODI</name>
<dbReference type="EMBL" id="LK933249">
    <property type="protein sequence ID" value="CDT55579.1"/>
    <property type="molecule type" value="Genomic_DNA"/>
</dbReference>
<accession>A0A069AZI1</accession>
<organism evidence="2">
    <name type="scientific">Clostridioides difficile</name>
    <name type="common">Peptoclostridium difficile</name>
    <dbReference type="NCBI Taxonomy" id="1496"/>
    <lineage>
        <taxon>Bacteria</taxon>
        <taxon>Bacillati</taxon>
        <taxon>Bacillota</taxon>
        <taxon>Clostridia</taxon>
        <taxon>Peptostreptococcales</taxon>
        <taxon>Peptostreptococcaceae</taxon>
        <taxon>Clostridioides</taxon>
    </lineage>
</organism>
<reference evidence="2" key="1">
    <citation type="submission" date="2014-07" db="EMBL/GenBank/DDBJ databases">
        <authorList>
            <person name="Monot Marc"/>
        </authorList>
    </citation>
    <scope>NUCLEOTIDE SEQUENCE</scope>
    <source>
        <strain evidence="2">7032989</strain>
    </source>
</reference>
<sequence length="66" mass="7545">MLNILKIIVPIGVVTNDKSKYQLSSASNPQNNEIMLFSRTLQEVIYVMSMSNNVEIIKGIMLWIFI</sequence>
<protein>
    <submittedName>
        <fullName evidence="2">Uncharacterized protein</fullName>
    </submittedName>
</protein>